<feature type="transmembrane region" description="Helical" evidence="6">
    <location>
        <begin position="852"/>
        <end position="876"/>
    </location>
</feature>
<dbReference type="InterPro" id="IPR024788">
    <property type="entry name" value="Malectin-like_Carb-bd_dom"/>
</dbReference>
<dbReference type="InterPro" id="IPR032675">
    <property type="entry name" value="LRR_dom_sf"/>
</dbReference>
<keyword evidence="10" id="KW-1185">Reference proteome</keyword>
<reference evidence="9 10" key="1">
    <citation type="journal article" date="2023" name="Hortic Res">
        <title>The complete reference genome for grapevine (Vitis vinifera L.) genetics and breeding.</title>
        <authorList>
            <person name="Shi X."/>
            <person name="Cao S."/>
            <person name="Wang X."/>
            <person name="Huang S."/>
            <person name="Wang Y."/>
            <person name="Liu Z."/>
            <person name="Liu W."/>
            <person name="Leng X."/>
            <person name="Peng Y."/>
            <person name="Wang N."/>
            <person name="Wang Y."/>
            <person name="Ma Z."/>
            <person name="Xu X."/>
            <person name="Zhang F."/>
            <person name="Xue H."/>
            <person name="Zhong H."/>
            <person name="Wang Y."/>
            <person name="Zhang K."/>
            <person name="Velt A."/>
            <person name="Avia K."/>
            <person name="Holtgrawe D."/>
            <person name="Grimplet J."/>
            <person name="Matus J.T."/>
            <person name="Ware D."/>
            <person name="Wu X."/>
            <person name="Wang H."/>
            <person name="Liu C."/>
            <person name="Fang Y."/>
            <person name="Rustenholz C."/>
            <person name="Cheng Z."/>
            <person name="Xiao H."/>
            <person name="Zhou Y."/>
        </authorList>
    </citation>
    <scope>NUCLEOTIDE SEQUENCE [LARGE SCALE GENOMIC DNA]</scope>
    <source>
        <strain evidence="10">cv. Pinot noir / PN40024</strain>
        <tissue evidence="9">Leaf</tissue>
    </source>
</reference>
<evidence type="ECO:0000256" key="3">
    <source>
        <dbReference type="ARBA" id="ARBA00022729"/>
    </source>
</evidence>
<evidence type="ECO:0000313" key="9">
    <source>
        <dbReference type="EMBL" id="WJZ88801.1"/>
    </source>
</evidence>
<keyword evidence="2 6" id="KW-0812">Transmembrane</keyword>
<evidence type="ECO:0000256" key="6">
    <source>
        <dbReference type="SAM" id="Phobius"/>
    </source>
</evidence>
<evidence type="ECO:0000256" key="7">
    <source>
        <dbReference type="SAM" id="SignalP"/>
    </source>
</evidence>
<evidence type="ECO:0000256" key="4">
    <source>
        <dbReference type="ARBA" id="ARBA00022989"/>
    </source>
</evidence>
<comment type="subcellular location">
    <subcellularLocation>
        <location evidence="1">Membrane</location>
        <topology evidence="1">Single-pass membrane protein</topology>
    </subcellularLocation>
</comment>
<evidence type="ECO:0000256" key="2">
    <source>
        <dbReference type="ARBA" id="ARBA00022692"/>
    </source>
</evidence>
<dbReference type="InterPro" id="IPR001611">
    <property type="entry name" value="Leu-rich_rpt"/>
</dbReference>
<dbReference type="Gene3D" id="3.80.10.10">
    <property type="entry name" value="Ribonuclease Inhibitor"/>
    <property type="match status" value="1"/>
</dbReference>
<gene>
    <name evidence="9" type="ORF">VitviT2T_008070</name>
</gene>
<accession>A0ABY9C0Z6</accession>
<name>A0ABY9C0Z6_VITVI</name>
<evidence type="ECO:0000259" key="8">
    <source>
        <dbReference type="Pfam" id="PF12819"/>
    </source>
</evidence>
<dbReference type="PANTHER" id="PTHR45631">
    <property type="entry name" value="OS07G0107800 PROTEIN-RELATED"/>
    <property type="match status" value="1"/>
</dbReference>
<dbReference type="Pfam" id="PF12819">
    <property type="entry name" value="Malectin_like"/>
    <property type="match status" value="2"/>
</dbReference>
<feature type="domain" description="Malectin-like" evidence="8">
    <location>
        <begin position="393"/>
        <end position="707"/>
    </location>
</feature>
<organism evidence="9 10">
    <name type="scientific">Vitis vinifera</name>
    <name type="common">Grape</name>
    <dbReference type="NCBI Taxonomy" id="29760"/>
    <lineage>
        <taxon>Eukaryota</taxon>
        <taxon>Viridiplantae</taxon>
        <taxon>Streptophyta</taxon>
        <taxon>Embryophyta</taxon>
        <taxon>Tracheophyta</taxon>
        <taxon>Spermatophyta</taxon>
        <taxon>Magnoliopsida</taxon>
        <taxon>eudicotyledons</taxon>
        <taxon>Gunneridae</taxon>
        <taxon>Pentapetalae</taxon>
        <taxon>rosids</taxon>
        <taxon>Vitales</taxon>
        <taxon>Vitaceae</taxon>
        <taxon>Viteae</taxon>
        <taxon>Vitis</taxon>
    </lineage>
</organism>
<dbReference type="EMBL" id="CP126653">
    <property type="protein sequence ID" value="WJZ88801.1"/>
    <property type="molecule type" value="Genomic_DNA"/>
</dbReference>
<dbReference type="Pfam" id="PF00560">
    <property type="entry name" value="LRR_1"/>
    <property type="match status" value="2"/>
</dbReference>
<keyword evidence="3 7" id="KW-0732">Signal</keyword>
<evidence type="ECO:0000313" key="10">
    <source>
        <dbReference type="Proteomes" id="UP001227230"/>
    </source>
</evidence>
<proteinExistence type="predicted"/>
<keyword evidence="4 6" id="KW-1133">Transmembrane helix</keyword>
<protein>
    <recommendedName>
        <fullName evidence="8">Malectin-like domain-containing protein</fullName>
    </recommendedName>
</protein>
<dbReference type="SUPFAM" id="SSF52058">
    <property type="entry name" value="L domain-like"/>
    <property type="match status" value="1"/>
</dbReference>
<dbReference type="PANTHER" id="PTHR45631:SF186">
    <property type="entry name" value="MALECTIN-LIKE DOMAIN-CONTAINING PROTEIN"/>
    <property type="match status" value="1"/>
</dbReference>
<feature type="domain" description="Malectin-like" evidence="8">
    <location>
        <begin position="31"/>
        <end position="353"/>
    </location>
</feature>
<feature type="signal peptide" evidence="7">
    <location>
        <begin position="1"/>
        <end position="21"/>
    </location>
</feature>
<sequence length="999" mass="112109">MEKSMVVIVLALAVLPYQLQSYYTPYDRLGIDCGATNTWEDPLTNYWWRLDDEFIKTGQNILLSVTTNRLPLETLRYFPEGTKNCYNLPLEVQEKYLIRAGFYYGNYDNLSKPPTFNLELDGNLWATVTTSLGTDPIYHEVIYITRKEYVSICLNQTQQGQIPFISSLEALFIYDGVYRLMNNDTALYLERRTNYGADQTVPERFDFGAEYFNRFWKPEQLPNYQNIFKGIHNDGGSMAENYPPYKVLNYAIRAQNVSDSIFLPIDFHETTQLWAYFVFYFYDVSPLPVLNNMTKLTVYIDGIEKNTTTVRPYEECVVVSVYPVKVTGTANVTISPAAGTTLPPILNAMEVFTTIEVATSMANPLLSSCAFFYMLVYLSGATAILDTTDWVRIDCGSEISYPSEEIWWQTDDEFIKTGKNKLVSRRSYSSLELLNTLRVFTQQNKNCYTLPTPTPARYFIRAVFYYGNYDGLSKPPTFDLEFDGNKWATVETSLTDPSYYELVYANKGENISVCLARTYRDQFPFISSLELWPLPDNMYAGMSRDSAWLQSYRYNYGASDTDWIIGYPTDEYNRIWKPMIPTGLIPVVADFYSLYYTTVEYPPTSAIIQAVRAPNPTDTISLQFTFSKTNTLNHVVVYFTEVAFNINETRSFDFYVNNKFMVTIRPEYENCTDAWANAPTVGAMEVELRPPIDSVLPPVISAIEVYTASDPLVTIGTSQDDLDGLAVLISTFEQLEGWSGDPCLPSDTIWQWLNCIGNDPPRVTSLNLSGYGLDGSLPDFSQIQALETIDLGNNSLEGSIPDFLGKLPSLKLLNLSYNNFSGEVPQSITKNKKIKYQINGNPSLHHHKGKNLGLIIGLTIGIPVGLILVFALVYFLTRKKPMSGHGQVTIGLGMSQGNGTAQGKPQEENISVSASTEGLIKPSQTNQNVMAMPTGENVSWAGNAGNGHINPMPAGEHIPVSTGPGSINHPSEVPAGIDRAELDELIRLQHGNMGPHGRA</sequence>
<dbReference type="Proteomes" id="UP001227230">
    <property type="component" value="Chromosome 6"/>
</dbReference>
<evidence type="ECO:0000256" key="5">
    <source>
        <dbReference type="ARBA" id="ARBA00023136"/>
    </source>
</evidence>
<feature type="chain" id="PRO_5046998923" description="Malectin-like domain-containing protein" evidence="7">
    <location>
        <begin position="22"/>
        <end position="999"/>
    </location>
</feature>
<keyword evidence="5 6" id="KW-0472">Membrane</keyword>
<evidence type="ECO:0000256" key="1">
    <source>
        <dbReference type="ARBA" id="ARBA00004167"/>
    </source>
</evidence>